<protein>
    <submittedName>
        <fullName evidence="2">Uncharacterized protein</fullName>
    </submittedName>
</protein>
<dbReference type="EMBL" id="JAWDGP010004953">
    <property type="protein sequence ID" value="KAK3760752.1"/>
    <property type="molecule type" value="Genomic_DNA"/>
</dbReference>
<sequence length="114" mass="13161">MSCRVVTAIDRPRALLVTENYQLPPLPLGGEYEFPRRVEPVLAVSQTKRTIGPRTAAASQLQHSSRLREIKGWTTPRNRWRGRASRYHDRSLSVLKDKRRQPNGCQPDVDEWRA</sequence>
<keyword evidence="3" id="KW-1185">Reference proteome</keyword>
<dbReference type="AlphaFoldDB" id="A0AAE0Z2M5"/>
<proteinExistence type="predicted"/>
<gene>
    <name evidence="2" type="ORF">RRG08_056163</name>
</gene>
<evidence type="ECO:0000313" key="2">
    <source>
        <dbReference type="EMBL" id="KAK3760752.1"/>
    </source>
</evidence>
<evidence type="ECO:0000256" key="1">
    <source>
        <dbReference type="SAM" id="MobiDB-lite"/>
    </source>
</evidence>
<accession>A0AAE0Z2M5</accession>
<feature type="region of interest" description="Disordered" evidence="1">
    <location>
        <begin position="91"/>
        <end position="114"/>
    </location>
</feature>
<comment type="caution">
    <text evidence="2">The sequence shown here is derived from an EMBL/GenBank/DDBJ whole genome shotgun (WGS) entry which is preliminary data.</text>
</comment>
<dbReference type="Proteomes" id="UP001283361">
    <property type="component" value="Unassembled WGS sequence"/>
</dbReference>
<name>A0AAE0Z2M5_9GAST</name>
<organism evidence="2 3">
    <name type="scientific">Elysia crispata</name>
    <name type="common">lettuce slug</name>
    <dbReference type="NCBI Taxonomy" id="231223"/>
    <lineage>
        <taxon>Eukaryota</taxon>
        <taxon>Metazoa</taxon>
        <taxon>Spiralia</taxon>
        <taxon>Lophotrochozoa</taxon>
        <taxon>Mollusca</taxon>
        <taxon>Gastropoda</taxon>
        <taxon>Heterobranchia</taxon>
        <taxon>Euthyneura</taxon>
        <taxon>Panpulmonata</taxon>
        <taxon>Sacoglossa</taxon>
        <taxon>Placobranchoidea</taxon>
        <taxon>Plakobranchidae</taxon>
        <taxon>Elysia</taxon>
    </lineage>
</organism>
<evidence type="ECO:0000313" key="3">
    <source>
        <dbReference type="Proteomes" id="UP001283361"/>
    </source>
</evidence>
<reference evidence="2" key="1">
    <citation type="journal article" date="2023" name="G3 (Bethesda)">
        <title>A reference genome for the long-term kleptoplast-retaining sea slug Elysia crispata morphotype clarki.</title>
        <authorList>
            <person name="Eastman K.E."/>
            <person name="Pendleton A.L."/>
            <person name="Shaikh M.A."/>
            <person name="Suttiyut T."/>
            <person name="Ogas R."/>
            <person name="Tomko P."/>
            <person name="Gavelis G."/>
            <person name="Widhalm J.R."/>
            <person name="Wisecaver J.H."/>
        </authorList>
    </citation>
    <scope>NUCLEOTIDE SEQUENCE</scope>
    <source>
        <strain evidence="2">ECLA1</strain>
    </source>
</reference>